<comment type="caution">
    <text evidence="1">The sequence shown here is derived from an EMBL/GenBank/DDBJ whole genome shotgun (WGS) entry which is preliminary data.</text>
</comment>
<dbReference type="EMBL" id="LCCN01000026">
    <property type="protein sequence ID" value="KKS30940.1"/>
    <property type="molecule type" value="Genomic_DNA"/>
</dbReference>
<dbReference type="Proteomes" id="UP000034160">
    <property type="component" value="Unassembled WGS sequence"/>
</dbReference>
<organism evidence="1 2">
    <name type="scientific">Candidatus Amesbacteria bacterium GW2011_GWA2_42_12</name>
    <dbReference type="NCBI Taxonomy" id="1618356"/>
    <lineage>
        <taxon>Bacteria</taxon>
        <taxon>Candidatus Amesiibacteriota</taxon>
    </lineage>
</organism>
<proteinExistence type="predicted"/>
<name>A0A0G0Y2C6_9BACT</name>
<dbReference type="Gene3D" id="3.40.50.450">
    <property type="match status" value="1"/>
</dbReference>
<accession>A0A0G0Y2C6</accession>
<reference evidence="1 2" key="1">
    <citation type="journal article" date="2015" name="Nature">
        <title>rRNA introns, odd ribosomes, and small enigmatic genomes across a large radiation of phyla.</title>
        <authorList>
            <person name="Brown C.T."/>
            <person name="Hug L.A."/>
            <person name="Thomas B.C."/>
            <person name="Sharon I."/>
            <person name="Castelle C.J."/>
            <person name="Singh A."/>
            <person name="Wilkins M.J."/>
            <person name="Williams K.H."/>
            <person name="Banfield J.F."/>
        </authorList>
    </citation>
    <scope>NUCLEOTIDE SEQUENCE [LARGE SCALE GENOMIC DNA]</scope>
</reference>
<evidence type="ECO:0000313" key="1">
    <source>
        <dbReference type="EMBL" id="KKS30940.1"/>
    </source>
</evidence>
<dbReference type="STRING" id="1618356.UU93_C0026G0001"/>
<gene>
    <name evidence="1" type="ORF">UU93_C0026G0001</name>
</gene>
<dbReference type="AlphaFoldDB" id="A0A0G0Y2C6"/>
<protein>
    <submittedName>
        <fullName evidence="1">Uncharacterized protein</fullName>
    </submittedName>
</protein>
<sequence>MKGLKRRKMNEVRIGVVGYCPPSRFDKAEAMRMIKDAYDKIGLQNPDAPKKVVSGLTNVGVLALAYKEAIVRGWKTAGIACSKANEYECFPVDEKVIVGNEWGEESQTFLNSIDVLVRVGGGSQSKREILEAKANGKPVFEYDLASE</sequence>
<evidence type="ECO:0000313" key="2">
    <source>
        <dbReference type="Proteomes" id="UP000034160"/>
    </source>
</evidence>